<sequence length="53" mass="6108">MVIQRYLLYRDCTELFPLPVEKLETGFLGTTFATNQVRAIRESPVHRNPVSCP</sequence>
<name>A0AAU8J878_9CYAN</name>
<accession>A0AAU8J878</accession>
<organism evidence="1">
    <name type="scientific">Planktothricoides raciborskii GIHE-MW2</name>
    <dbReference type="NCBI Taxonomy" id="2792601"/>
    <lineage>
        <taxon>Bacteria</taxon>
        <taxon>Bacillati</taxon>
        <taxon>Cyanobacteriota</taxon>
        <taxon>Cyanophyceae</taxon>
        <taxon>Oscillatoriophycideae</taxon>
        <taxon>Oscillatoriales</taxon>
        <taxon>Oscillatoriaceae</taxon>
        <taxon>Planktothricoides</taxon>
    </lineage>
</organism>
<gene>
    <name evidence="1" type="ORF">ABWT76_004016</name>
</gene>
<dbReference type="RefSeq" id="WP_190882934.1">
    <property type="nucleotide sequence ID" value="NZ_CP159837.1"/>
</dbReference>
<dbReference type="EMBL" id="CP159837">
    <property type="protein sequence ID" value="XCM35343.1"/>
    <property type="molecule type" value="Genomic_DNA"/>
</dbReference>
<proteinExistence type="predicted"/>
<evidence type="ECO:0000313" key="1">
    <source>
        <dbReference type="EMBL" id="XCM35343.1"/>
    </source>
</evidence>
<protein>
    <submittedName>
        <fullName evidence="1">Uncharacterized protein</fullName>
    </submittedName>
</protein>
<dbReference type="AlphaFoldDB" id="A0AAU8J878"/>
<reference evidence="1" key="1">
    <citation type="submission" date="2024-07" db="EMBL/GenBank/DDBJ databases">
        <authorList>
            <person name="Kim Y.J."/>
            <person name="Jeong J.Y."/>
        </authorList>
    </citation>
    <scope>NUCLEOTIDE SEQUENCE</scope>
    <source>
        <strain evidence="1">GIHE-MW2</strain>
    </source>
</reference>